<dbReference type="InterPro" id="IPR051333">
    <property type="entry name" value="CLIP_Serine_Protease"/>
</dbReference>
<accession>A0A8K0DBU6</accession>
<dbReference type="GO" id="GO:0004252">
    <property type="term" value="F:serine-type endopeptidase activity"/>
    <property type="evidence" value="ECO:0007669"/>
    <property type="project" value="InterPro"/>
</dbReference>
<dbReference type="SUPFAM" id="SSF50494">
    <property type="entry name" value="Trypsin-like serine proteases"/>
    <property type="match status" value="1"/>
</dbReference>
<evidence type="ECO:0000313" key="3">
    <source>
        <dbReference type="Proteomes" id="UP000801492"/>
    </source>
</evidence>
<dbReference type="PROSITE" id="PS50240">
    <property type="entry name" value="TRYPSIN_DOM"/>
    <property type="match status" value="1"/>
</dbReference>
<gene>
    <name evidence="2" type="ORF">ILUMI_02865</name>
</gene>
<sequence length="182" mass="20096">MLTVNTRNINTQNIFLGVHCMQSFNAPIFPIENLLVVLGIIRPRSWANKAPLCLWQGNDDLNATVGHKETVAGWDREETGKNVVFEAKKIDLPIVHQVTCLRSDIGFRGITSNRTFRAEKPDRSGPCLGNSGAGLAMKISGRWTLRGVVSIPLRNTGTCDPTKYTVFADAAKFRDWIGNALT</sequence>
<feature type="domain" description="Peptidase S1" evidence="1">
    <location>
        <begin position="1"/>
        <end position="182"/>
    </location>
</feature>
<evidence type="ECO:0000259" key="1">
    <source>
        <dbReference type="PROSITE" id="PS50240"/>
    </source>
</evidence>
<reference evidence="2" key="1">
    <citation type="submission" date="2019-08" db="EMBL/GenBank/DDBJ databases">
        <title>The genome of the North American firefly Photinus pyralis.</title>
        <authorList>
            <consortium name="Photinus pyralis genome working group"/>
            <person name="Fallon T.R."/>
            <person name="Sander Lower S.E."/>
            <person name="Weng J.-K."/>
        </authorList>
    </citation>
    <scope>NUCLEOTIDE SEQUENCE</scope>
    <source>
        <strain evidence="2">TRF0915ILg1</strain>
        <tissue evidence="2">Whole body</tissue>
    </source>
</reference>
<name>A0A8K0DBU6_IGNLU</name>
<dbReference type="PANTHER" id="PTHR24260">
    <property type="match status" value="1"/>
</dbReference>
<dbReference type="Pfam" id="PF00089">
    <property type="entry name" value="Trypsin"/>
    <property type="match status" value="1"/>
</dbReference>
<protein>
    <recommendedName>
        <fullName evidence="1">Peptidase S1 domain-containing protein</fullName>
    </recommendedName>
</protein>
<dbReference type="PANTHER" id="PTHR24260:SF143">
    <property type="entry name" value="SERINE PROTEASE GD-LIKE PROTEIN"/>
    <property type="match status" value="1"/>
</dbReference>
<dbReference type="InterPro" id="IPR001254">
    <property type="entry name" value="Trypsin_dom"/>
</dbReference>
<dbReference type="AlphaFoldDB" id="A0A8K0DBU6"/>
<dbReference type="Proteomes" id="UP000801492">
    <property type="component" value="Unassembled WGS sequence"/>
</dbReference>
<proteinExistence type="predicted"/>
<dbReference type="EMBL" id="VTPC01001059">
    <property type="protein sequence ID" value="KAF2903320.1"/>
    <property type="molecule type" value="Genomic_DNA"/>
</dbReference>
<comment type="caution">
    <text evidence="2">The sequence shown here is derived from an EMBL/GenBank/DDBJ whole genome shotgun (WGS) entry which is preliminary data.</text>
</comment>
<dbReference type="Gene3D" id="2.40.10.10">
    <property type="entry name" value="Trypsin-like serine proteases"/>
    <property type="match status" value="1"/>
</dbReference>
<dbReference type="InterPro" id="IPR043504">
    <property type="entry name" value="Peptidase_S1_PA_chymotrypsin"/>
</dbReference>
<dbReference type="GO" id="GO:0006508">
    <property type="term" value="P:proteolysis"/>
    <property type="evidence" value="ECO:0007669"/>
    <property type="project" value="InterPro"/>
</dbReference>
<evidence type="ECO:0000313" key="2">
    <source>
        <dbReference type="EMBL" id="KAF2903320.1"/>
    </source>
</evidence>
<organism evidence="2 3">
    <name type="scientific">Ignelater luminosus</name>
    <name type="common">Cucubano</name>
    <name type="synonym">Pyrophorus luminosus</name>
    <dbReference type="NCBI Taxonomy" id="2038154"/>
    <lineage>
        <taxon>Eukaryota</taxon>
        <taxon>Metazoa</taxon>
        <taxon>Ecdysozoa</taxon>
        <taxon>Arthropoda</taxon>
        <taxon>Hexapoda</taxon>
        <taxon>Insecta</taxon>
        <taxon>Pterygota</taxon>
        <taxon>Neoptera</taxon>
        <taxon>Endopterygota</taxon>
        <taxon>Coleoptera</taxon>
        <taxon>Polyphaga</taxon>
        <taxon>Elateriformia</taxon>
        <taxon>Elateroidea</taxon>
        <taxon>Elateridae</taxon>
        <taxon>Agrypninae</taxon>
        <taxon>Pyrophorini</taxon>
        <taxon>Ignelater</taxon>
    </lineage>
</organism>
<keyword evidence="3" id="KW-1185">Reference proteome</keyword>
<dbReference type="InterPro" id="IPR009003">
    <property type="entry name" value="Peptidase_S1_PA"/>
</dbReference>
<dbReference type="OrthoDB" id="238681at2759"/>